<dbReference type="EMBL" id="JOJR01000955">
    <property type="protein sequence ID" value="RCN33218.1"/>
    <property type="molecule type" value="Genomic_DNA"/>
</dbReference>
<evidence type="ECO:0000313" key="1">
    <source>
        <dbReference type="EMBL" id="RCN33218.1"/>
    </source>
</evidence>
<dbReference type="Proteomes" id="UP000252519">
    <property type="component" value="Unassembled WGS sequence"/>
</dbReference>
<evidence type="ECO:0000313" key="2">
    <source>
        <dbReference type="Proteomes" id="UP000252519"/>
    </source>
</evidence>
<sequence>MDDDHIKCFVTEVQEIRSVLLAAKEELDKEGISSEERERSIKLADFIMKKIDNASPKRLLRTNHKPSQFIRYGKKSNATTSV</sequence>
<gene>
    <name evidence="1" type="ORF">ANCCAN_20958</name>
</gene>
<comment type="caution">
    <text evidence="1">The sequence shown here is derived from an EMBL/GenBank/DDBJ whole genome shotgun (WGS) entry which is preliminary data.</text>
</comment>
<accession>A0A368FNW6</accession>
<organism evidence="1 2">
    <name type="scientific">Ancylostoma caninum</name>
    <name type="common">Dog hookworm</name>
    <dbReference type="NCBI Taxonomy" id="29170"/>
    <lineage>
        <taxon>Eukaryota</taxon>
        <taxon>Metazoa</taxon>
        <taxon>Ecdysozoa</taxon>
        <taxon>Nematoda</taxon>
        <taxon>Chromadorea</taxon>
        <taxon>Rhabditida</taxon>
        <taxon>Rhabditina</taxon>
        <taxon>Rhabditomorpha</taxon>
        <taxon>Strongyloidea</taxon>
        <taxon>Ancylostomatidae</taxon>
        <taxon>Ancylostomatinae</taxon>
        <taxon>Ancylostoma</taxon>
    </lineage>
</organism>
<dbReference type="AlphaFoldDB" id="A0A368FNW6"/>
<proteinExistence type="predicted"/>
<protein>
    <submittedName>
        <fullName evidence="1">Uncharacterized protein</fullName>
    </submittedName>
</protein>
<reference evidence="1 2" key="1">
    <citation type="submission" date="2014-10" db="EMBL/GenBank/DDBJ databases">
        <title>Draft genome of the hookworm Ancylostoma caninum.</title>
        <authorList>
            <person name="Mitreva M."/>
        </authorList>
    </citation>
    <scope>NUCLEOTIDE SEQUENCE [LARGE SCALE GENOMIC DNA]</scope>
    <source>
        <strain evidence="1 2">Baltimore</strain>
    </source>
</reference>
<name>A0A368FNW6_ANCCA</name>
<keyword evidence="2" id="KW-1185">Reference proteome</keyword>